<evidence type="ECO:0000313" key="3">
    <source>
        <dbReference type="EMBL" id="CAG9315277.1"/>
    </source>
</evidence>
<evidence type="ECO:0000256" key="2">
    <source>
        <dbReference type="SAM" id="MobiDB-lite"/>
    </source>
</evidence>
<dbReference type="Proteomes" id="UP001162131">
    <property type="component" value="Unassembled WGS sequence"/>
</dbReference>
<accession>A0AAU9IPY2</accession>
<comment type="caution">
    <text evidence="3">The sequence shown here is derived from an EMBL/GenBank/DDBJ whole genome shotgun (WGS) entry which is preliminary data.</text>
</comment>
<sequence>MEQNLVTSKKSTLNSKEHFKLNWSPKKSLQDAVASITDHVHKKKKVEAGLLSTNDAISISKKLRRSLTRLENKMPTQLQPVPSDPSKFIVNDKHNFTSARHKPSHSIGSYPLLSRPSSKQSSPKLHLQLSEIKKNYKIPATERKNFELELKPFITNSAITSRPISCDLYRNTAPNSPRKPKSTRRSSQFCLDKIISECNNLENLNKRETNQINEEDKVIKSAFKRLNRYIEKPKENLNKDYVHAFVKDFKSDKIAFVYGKGNQGLYLRSNKRDLIKLL</sequence>
<name>A0AAU9IPY2_9CILI</name>
<protein>
    <submittedName>
        <fullName evidence="3">Uncharacterized protein</fullName>
    </submittedName>
</protein>
<reference evidence="3" key="1">
    <citation type="submission" date="2021-09" db="EMBL/GenBank/DDBJ databases">
        <authorList>
            <consortium name="AG Swart"/>
            <person name="Singh M."/>
            <person name="Singh A."/>
            <person name="Seah K."/>
            <person name="Emmerich C."/>
        </authorList>
    </citation>
    <scope>NUCLEOTIDE SEQUENCE</scope>
    <source>
        <strain evidence="3">ATCC30299</strain>
    </source>
</reference>
<evidence type="ECO:0000256" key="1">
    <source>
        <dbReference type="SAM" id="Coils"/>
    </source>
</evidence>
<keyword evidence="4" id="KW-1185">Reference proteome</keyword>
<feature type="region of interest" description="Disordered" evidence="2">
    <location>
        <begin position="98"/>
        <end position="123"/>
    </location>
</feature>
<gene>
    <name evidence="3" type="ORF">BSTOLATCC_MIC13051</name>
</gene>
<organism evidence="3 4">
    <name type="scientific">Blepharisma stoltei</name>
    <dbReference type="NCBI Taxonomy" id="1481888"/>
    <lineage>
        <taxon>Eukaryota</taxon>
        <taxon>Sar</taxon>
        <taxon>Alveolata</taxon>
        <taxon>Ciliophora</taxon>
        <taxon>Postciliodesmatophora</taxon>
        <taxon>Heterotrichea</taxon>
        <taxon>Heterotrichida</taxon>
        <taxon>Blepharismidae</taxon>
        <taxon>Blepharisma</taxon>
    </lineage>
</organism>
<feature type="coiled-coil region" evidence="1">
    <location>
        <begin position="191"/>
        <end position="218"/>
    </location>
</feature>
<dbReference type="AlphaFoldDB" id="A0AAU9IPY2"/>
<dbReference type="EMBL" id="CAJZBQ010000013">
    <property type="protein sequence ID" value="CAG9315277.1"/>
    <property type="molecule type" value="Genomic_DNA"/>
</dbReference>
<keyword evidence="1" id="KW-0175">Coiled coil</keyword>
<proteinExistence type="predicted"/>
<evidence type="ECO:0000313" key="4">
    <source>
        <dbReference type="Proteomes" id="UP001162131"/>
    </source>
</evidence>